<evidence type="ECO:0000256" key="6">
    <source>
        <dbReference type="ARBA" id="ARBA00023160"/>
    </source>
</evidence>
<dbReference type="InterPro" id="IPR004655">
    <property type="entry name" value="FabH"/>
</dbReference>
<evidence type="ECO:0000256" key="4">
    <source>
        <dbReference type="ARBA" id="ARBA00022832"/>
    </source>
</evidence>
<dbReference type="GO" id="GO:0006633">
    <property type="term" value="P:fatty acid biosynthetic process"/>
    <property type="evidence" value="ECO:0007669"/>
    <property type="project" value="UniProtKB-UniRule"/>
</dbReference>
<dbReference type="OrthoDB" id="9815506at2"/>
<comment type="catalytic activity">
    <reaction evidence="8">
        <text>malonyl-[ACP] + acetyl-CoA + H(+) = 3-oxobutanoyl-[ACP] + CO2 + CoA</text>
        <dbReference type="Rhea" id="RHEA:12080"/>
        <dbReference type="Rhea" id="RHEA-COMP:9623"/>
        <dbReference type="Rhea" id="RHEA-COMP:9625"/>
        <dbReference type="ChEBI" id="CHEBI:15378"/>
        <dbReference type="ChEBI" id="CHEBI:16526"/>
        <dbReference type="ChEBI" id="CHEBI:57287"/>
        <dbReference type="ChEBI" id="CHEBI:57288"/>
        <dbReference type="ChEBI" id="CHEBI:78449"/>
        <dbReference type="ChEBI" id="CHEBI:78450"/>
        <dbReference type="EC" id="2.3.1.180"/>
    </reaction>
</comment>
<dbReference type="GO" id="GO:0005737">
    <property type="term" value="C:cytoplasm"/>
    <property type="evidence" value="ECO:0007669"/>
    <property type="project" value="UniProtKB-SubCell"/>
</dbReference>
<keyword evidence="2 8" id="KW-0444">Lipid biosynthesis</keyword>
<comment type="pathway">
    <text evidence="8">Lipid metabolism; fatty acid biosynthesis.</text>
</comment>
<dbReference type="Pfam" id="PF08541">
    <property type="entry name" value="ACP_syn_III_C"/>
    <property type="match status" value="1"/>
</dbReference>
<sequence length="296" mass="31485">MTRHTKIIGTGSALPERRVSNQELADEMARKGIETSDEWITTRTGIRYRHYAEAHQHASDLALIACQRAIRVSGVSKDEIDLIVLATSTPDHVGGFPSTAAVLQHKLEMANTCAAFDVQAVCSGFVYALTVADALMKTCGYRNALVVGAEVYSRIIDFDDRATCVLFGDGAGAVVLGVSDKPGMHGSCLHADGGLANILADAILSVLEQNRMSADEIDWLVLHQANIRILHAVAKQISLPIDKLITTVDRHANTSAASIPLALDAGIREGKIKPGHKVMLAAVGGGLTWGATLLGM</sequence>
<feature type="region of interest" description="ACP-binding" evidence="8">
    <location>
        <begin position="224"/>
        <end position="228"/>
    </location>
</feature>
<keyword evidence="3 8" id="KW-0808">Transferase</keyword>
<feature type="domain" description="Beta-ketoacyl-[acyl-carrier-protein] synthase III C-terminal" evidence="9">
    <location>
        <begin position="207"/>
        <end position="294"/>
    </location>
</feature>
<proteinExistence type="inferred from homology"/>
<evidence type="ECO:0000313" key="11">
    <source>
        <dbReference type="EMBL" id="TCS35779.1"/>
    </source>
</evidence>
<dbReference type="InterPro" id="IPR016039">
    <property type="entry name" value="Thiolase-like"/>
</dbReference>
<comment type="similarity">
    <text evidence="1 8">Belongs to the thiolase-like superfamily. FabH family.</text>
</comment>
<dbReference type="EMBL" id="SLZQ01000009">
    <property type="protein sequence ID" value="TCS35779.1"/>
    <property type="molecule type" value="Genomic_DNA"/>
</dbReference>
<name>A0A4R3HWL4_PAULE</name>
<evidence type="ECO:0000256" key="7">
    <source>
        <dbReference type="ARBA" id="ARBA00023268"/>
    </source>
</evidence>
<protein>
    <recommendedName>
        <fullName evidence="8">Beta-ketoacyl-[acyl-carrier-protein] synthase III</fullName>
        <shortName evidence="8">Beta-ketoacyl-ACP synthase III</shortName>
        <shortName evidence="8">KAS III</shortName>
        <ecNumber evidence="8">2.3.1.180</ecNumber>
    </recommendedName>
    <alternativeName>
        <fullName evidence="8">3-oxoacyl-[acyl-carrier-protein] synthase 3</fullName>
    </alternativeName>
    <alternativeName>
        <fullName evidence="8">3-oxoacyl-[acyl-carrier-protein] synthase III</fullName>
    </alternativeName>
</protein>
<dbReference type="Pfam" id="PF08545">
    <property type="entry name" value="ACP_syn_III"/>
    <property type="match status" value="1"/>
</dbReference>
<evidence type="ECO:0000256" key="1">
    <source>
        <dbReference type="ARBA" id="ARBA00008642"/>
    </source>
</evidence>
<keyword evidence="5 8" id="KW-0443">Lipid metabolism</keyword>
<keyword evidence="6 8" id="KW-0275">Fatty acid biosynthesis</keyword>
<evidence type="ECO:0000259" key="9">
    <source>
        <dbReference type="Pfam" id="PF08541"/>
    </source>
</evidence>
<dbReference type="InterPro" id="IPR013747">
    <property type="entry name" value="ACP_syn_III_C"/>
</dbReference>
<dbReference type="EC" id="2.3.1.180" evidence="8"/>
<keyword evidence="12" id="KW-1185">Reference proteome</keyword>
<dbReference type="GO" id="GO:0033818">
    <property type="term" value="F:beta-ketoacyl-acyl-carrier-protein synthase III activity"/>
    <property type="evidence" value="ECO:0007669"/>
    <property type="project" value="UniProtKB-UniRule"/>
</dbReference>
<dbReference type="PANTHER" id="PTHR43091:SF1">
    <property type="entry name" value="BETA-KETOACYL-[ACYL-CARRIER-PROTEIN] SYNTHASE III, CHLOROPLASTIC"/>
    <property type="match status" value="1"/>
</dbReference>
<comment type="subunit">
    <text evidence="8">Homodimer.</text>
</comment>
<feature type="active site" evidence="8">
    <location>
        <position position="223"/>
    </location>
</feature>
<keyword evidence="7 8" id="KW-0511">Multifunctional enzyme</keyword>
<accession>A0A4R3HWL4</accession>
<comment type="domain">
    <text evidence="8">The last Arg residue of the ACP-binding site is essential for the weak association between ACP/AcpP and FabH.</text>
</comment>
<comment type="subcellular location">
    <subcellularLocation>
        <location evidence="8">Cytoplasm</location>
    </subcellularLocation>
</comment>
<dbReference type="Proteomes" id="UP000295382">
    <property type="component" value="Unassembled WGS sequence"/>
</dbReference>
<evidence type="ECO:0000313" key="12">
    <source>
        <dbReference type="Proteomes" id="UP000295382"/>
    </source>
</evidence>
<keyword evidence="8" id="KW-0012">Acyltransferase</keyword>
<feature type="active site" evidence="8">
    <location>
        <position position="253"/>
    </location>
</feature>
<evidence type="ECO:0000256" key="2">
    <source>
        <dbReference type="ARBA" id="ARBA00022516"/>
    </source>
</evidence>
<dbReference type="Gene3D" id="3.40.47.10">
    <property type="match status" value="2"/>
</dbReference>
<evidence type="ECO:0000256" key="5">
    <source>
        <dbReference type="ARBA" id="ARBA00023098"/>
    </source>
</evidence>
<evidence type="ECO:0000259" key="10">
    <source>
        <dbReference type="Pfam" id="PF08545"/>
    </source>
</evidence>
<dbReference type="RefSeq" id="WP_132259459.1">
    <property type="nucleotide sequence ID" value="NZ_SLZQ01000009.1"/>
</dbReference>
<dbReference type="PANTHER" id="PTHR43091">
    <property type="entry name" value="3-OXOACYL-[ACYL-CARRIER-PROTEIN] SYNTHASE"/>
    <property type="match status" value="1"/>
</dbReference>
<dbReference type="InterPro" id="IPR013751">
    <property type="entry name" value="ACP_syn_III_N"/>
</dbReference>
<dbReference type="UniPathway" id="UPA00094"/>
<organism evidence="11 12">
    <name type="scientific">Paucimonas lemoignei</name>
    <name type="common">Pseudomonas lemoignei</name>
    <dbReference type="NCBI Taxonomy" id="29443"/>
    <lineage>
        <taxon>Bacteria</taxon>
        <taxon>Pseudomonadati</taxon>
        <taxon>Pseudomonadota</taxon>
        <taxon>Betaproteobacteria</taxon>
        <taxon>Burkholderiales</taxon>
        <taxon>Burkholderiaceae</taxon>
        <taxon>Paucimonas</taxon>
    </lineage>
</organism>
<dbReference type="HAMAP" id="MF_01815">
    <property type="entry name" value="FabH"/>
    <property type="match status" value="1"/>
</dbReference>
<keyword evidence="8" id="KW-0963">Cytoplasm</keyword>
<reference evidence="11 12" key="1">
    <citation type="submission" date="2019-03" db="EMBL/GenBank/DDBJ databases">
        <title>Genomic Encyclopedia of Type Strains, Phase IV (KMG-IV): sequencing the most valuable type-strain genomes for metagenomic binning, comparative biology and taxonomic classification.</title>
        <authorList>
            <person name="Goeker M."/>
        </authorList>
    </citation>
    <scope>NUCLEOTIDE SEQUENCE [LARGE SCALE GENOMIC DNA]</scope>
    <source>
        <strain evidence="11 12">DSM 7445</strain>
    </source>
</reference>
<evidence type="ECO:0000256" key="3">
    <source>
        <dbReference type="ARBA" id="ARBA00022679"/>
    </source>
</evidence>
<dbReference type="GO" id="GO:0004315">
    <property type="term" value="F:3-oxoacyl-[acyl-carrier-protein] synthase activity"/>
    <property type="evidence" value="ECO:0007669"/>
    <property type="project" value="InterPro"/>
</dbReference>
<comment type="function">
    <text evidence="8">Catalyzes the condensation reaction of fatty acid synthesis by the addition to an acyl acceptor of two carbons from malonyl-ACP. Catalyzes the first condensation reaction which initiates fatty acid synthesis and may therefore play a role in governing the total rate of fatty acid production. Possesses both acetoacetyl-ACP synthase and acetyl transacylase activities. Its substrate specificity determines the biosynthesis of branched-chain and/or straight-chain of fatty acids.</text>
</comment>
<feature type="active site" evidence="8">
    <location>
        <position position="122"/>
    </location>
</feature>
<comment type="caution">
    <text evidence="11">The sequence shown here is derived from an EMBL/GenBank/DDBJ whole genome shotgun (WGS) entry which is preliminary data.</text>
</comment>
<dbReference type="SUPFAM" id="SSF53901">
    <property type="entry name" value="Thiolase-like"/>
    <property type="match status" value="1"/>
</dbReference>
<dbReference type="AlphaFoldDB" id="A0A4R3HWL4"/>
<evidence type="ECO:0000256" key="8">
    <source>
        <dbReference type="HAMAP-Rule" id="MF_01815"/>
    </source>
</evidence>
<gene>
    <name evidence="8" type="primary">fabH</name>
    <name evidence="11" type="ORF">EDC30_10978</name>
</gene>
<keyword evidence="4 8" id="KW-0276">Fatty acid metabolism</keyword>
<dbReference type="CDD" id="cd00830">
    <property type="entry name" value="KAS_III"/>
    <property type="match status" value="1"/>
</dbReference>
<feature type="domain" description="Beta-ketoacyl-[acyl-carrier-protein] synthase III N-terminal" evidence="10">
    <location>
        <begin position="116"/>
        <end position="193"/>
    </location>
</feature>